<evidence type="ECO:0008006" key="3">
    <source>
        <dbReference type="Google" id="ProtNLM"/>
    </source>
</evidence>
<keyword evidence="1" id="KW-0812">Transmembrane</keyword>
<comment type="caution">
    <text evidence="2">The sequence shown here is derived from an EMBL/GenBank/DDBJ whole genome shotgun (WGS) entry which is preliminary data.</text>
</comment>
<organism evidence="2">
    <name type="scientific">marine sediment metagenome</name>
    <dbReference type="NCBI Taxonomy" id="412755"/>
    <lineage>
        <taxon>unclassified sequences</taxon>
        <taxon>metagenomes</taxon>
        <taxon>ecological metagenomes</taxon>
    </lineage>
</organism>
<gene>
    <name evidence="2" type="ORF">LCGC14_1083630</name>
</gene>
<accession>A0A0F9MJ30</accession>
<evidence type="ECO:0000313" key="2">
    <source>
        <dbReference type="EMBL" id="KKN05809.1"/>
    </source>
</evidence>
<sequence>MPFIAIALGAGLITAGVVSPFLASFITLAGLKFGIALVLGGVSSILQRGASRLSFSQQAQGVLLNFKQADPAWPVLYGRRRVGGVISYTEKTGATNQFLHTIWTLVGHEVDAIENMYFDGVLIPLDGGGDATGDFAGFVHAEFKLGTDAQTAYTNLVTDSAGKYTADHRQRGRANAYVRLKWDHNKFPAGPPKITFDIRGKKLFDTRTSVTEWSANPALIIRDFLTNPDYGRGVATSFIPDAMVNIAANICDEAVSVLPSGSENRYEIHGRFLTTDDPQIVLKNMAAAMAGTVTRIGDQWQVVAGAWVGPTIGLDENDLRGPVRLQTMVGRRSIFNGIKGLFVSESNFWQPTDFPPVIDAAATTEDGGKRIWREVNYPFTVSVTMAQRLSKIFLKKARQQKTFTAPWNLSAYTLLVGNVAQISFSNWGFTNKNFEVTQLALVVEAAPDGSPLYGVNTQMREIESTVYDWSTTDEGTVTAPDTPVFPGILLFPGDETDGSAGFSLRGVYKPDQLDGGANVGEIEFDKVIGDKAYIIKLPDGTVITTSLRTQMGQAAQDSYTGTVFVIFSKDLVNSVRSLAALRDSHILVVRNNAGAWEYDDNLAWVGFTPVDTDICIFEVERSGNWVSAPTRFIGQELLSHVEAKRILYGDGSTAESLQPDGPGADNTGDRLQSQILPNWNLDIKDTAGKPAGIRGVESITVRDQLEFTDSSETAMRIKGTPDANVGFGFPAIPIDDKQKYRVTIRHRSSATSANGLFLRMQELNTFLPAGKTHVGLATGESIVAVRTGVVDISTANGPMPGTTTIEETFTYIPTAGTKFATFAMLNWTAFTGDYEVEFVQIDIIPKDQDQVPDSGTRFAAAEAGADVTGDHSGDVDALLTQNAPVESGADVTGAHSADVDLDVVPDGSTSMLLNQGTSFPGSPTAEMFFYRTDTEELYQRNTANTAWLLRAGRSIENTADGTTSSPDKTDSTPAVIPEMTITMTPKTTKVLVVFGCTFTTPSAASSENAVQLRVGGVDGGDPRKRTFRFTAAGEKEPLSIVYLFTGLTAGLSVTFAAYWWRISGSGTLRALFNFRSIQVEDII</sequence>
<name>A0A0F9MJ30_9ZZZZ</name>
<keyword evidence="1" id="KW-1133">Transmembrane helix</keyword>
<feature type="transmembrane region" description="Helical" evidence="1">
    <location>
        <begin position="1040"/>
        <end position="1060"/>
    </location>
</feature>
<dbReference type="EMBL" id="LAZR01004760">
    <property type="protein sequence ID" value="KKN05809.1"/>
    <property type="molecule type" value="Genomic_DNA"/>
</dbReference>
<protein>
    <recommendedName>
        <fullName evidence="3">Tip attachment protein J domain-containing protein</fullName>
    </recommendedName>
</protein>
<proteinExistence type="predicted"/>
<evidence type="ECO:0000256" key="1">
    <source>
        <dbReference type="SAM" id="Phobius"/>
    </source>
</evidence>
<keyword evidence="1" id="KW-0472">Membrane</keyword>
<reference evidence="2" key="1">
    <citation type="journal article" date="2015" name="Nature">
        <title>Complex archaea that bridge the gap between prokaryotes and eukaryotes.</title>
        <authorList>
            <person name="Spang A."/>
            <person name="Saw J.H."/>
            <person name="Jorgensen S.L."/>
            <person name="Zaremba-Niedzwiedzka K."/>
            <person name="Martijn J."/>
            <person name="Lind A.E."/>
            <person name="van Eijk R."/>
            <person name="Schleper C."/>
            <person name="Guy L."/>
            <person name="Ettema T.J."/>
        </authorList>
    </citation>
    <scope>NUCLEOTIDE SEQUENCE</scope>
</reference>
<dbReference type="AlphaFoldDB" id="A0A0F9MJ30"/>